<protein>
    <recommendedName>
        <fullName evidence="2">UmuC domain-containing protein</fullName>
    </recommendedName>
</protein>
<organism evidence="3 4">
    <name type="scientific">Pseudidiomarina insulisalsae</name>
    <dbReference type="NCBI Taxonomy" id="575789"/>
    <lineage>
        <taxon>Bacteria</taxon>
        <taxon>Pseudomonadati</taxon>
        <taxon>Pseudomonadota</taxon>
        <taxon>Gammaproteobacteria</taxon>
        <taxon>Alteromonadales</taxon>
        <taxon>Idiomarinaceae</taxon>
        <taxon>Pseudidiomarina</taxon>
    </lineage>
</organism>
<keyword evidence="1" id="KW-0227">DNA damage</keyword>
<dbReference type="PANTHER" id="PTHR35369">
    <property type="entry name" value="BLR3025 PROTEIN-RELATED"/>
    <property type="match status" value="1"/>
</dbReference>
<dbReference type="CDD" id="cd03468">
    <property type="entry name" value="PolY_like"/>
    <property type="match status" value="1"/>
</dbReference>
<dbReference type="InterPro" id="IPR043502">
    <property type="entry name" value="DNA/RNA_pol_sf"/>
</dbReference>
<dbReference type="SUPFAM" id="SSF56672">
    <property type="entry name" value="DNA/RNA polymerases"/>
    <property type="match status" value="1"/>
</dbReference>
<evidence type="ECO:0000313" key="4">
    <source>
        <dbReference type="Proteomes" id="UP000288259"/>
    </source>
</evidence>
<accession>A0A432YDF5</accession>
<keyword evidence="4" id="KW-1185">Reference proteome</keyword>
<dbReference type="AlphaFoldDB" id="A0A432YDF5"/>
<proteinExistence type="predicted"/>
<evidence type="ECO:0000259" key="2">
    <source>
        <dbReference type="Pfam" id="PF00817"/>
    </source>
</evidence>
<gene>
    <name evidence="3" type="ORF">CWI71_09080</name>
</gene>
<dbReference type="EMBL" id="PIPY01000009">
    <property type="protein sequence ID" value="RUO58963.1"/>
    <property type="molecule type" value="Genomic_DNA"/>
</dbReference>
<evidence type="ECO:0000313" key="3">
    <source>
        <dbReference type="EMBL" id="RUO58963.1"/>
    </source>
</evidence>
<comment type="caution">
    <text evidence="3">The sequence shown here is derived from an EMBL/GenBank/DDBJ whole genome shotgun (WGS) entry which is preliminary data.</text>
</comment>
<feature type="domain" description="UmuC" evidence="2">
    <location>
        <begin position="29"/>
        <end position="157"/>
    </location>
</feature>
<dbReference type="GO" id="GO:0006281">
    <property type="term" value="P:DNA repair"/>
    <property type="evidence" value="ECO:0007669"/>
    <property type="project" value="InterPro"/>
</dbReference>
<dbReference type="RefSeq" id="WP_126754953.1">
    <property type="nucleotide sequence ID" value="NZ_PIPY01000009.1"/>
</dbReference>
<evidence type="ECO:0000256" key="1">
    <source>
        <dbReference type="ARBA" id="ARBA00022763"/>
    </source>
</evidence>
<sequence length="500" mass="57369">MSQTKLWWFLHVPQLLLDEQLSLQSKVQRQQPQVLCSSDGQRRRQVVQANRAAMDAGVRLGMAEVMASTLLPDLQQRDYDEARETLVLRRLAQWLHQDIAQIALYPPQGLLLAVHDLQRMYGGYAGVQRQLQRRLRGIAVQYVVAAGYSPLVARILAQSGTSLLSADKAVLQQALGQVAITQSLLPPQQQQQLQEVGIEQLAPLLQLPVAELGARFGRSMLSYMAQLKGELLPPQEWYRPPLRFHERLDLLTEVASWQQLLFPLRRLLQQLEAFLQVRQLSVSEFALVAHHRNKEQTFVRVAFALPLWRQRDMLQLVQLQLERQQLTTPALEISLRSEGFTAREAQHGSWLPAQQDAHAQRNEQRRLQGLIGKLQARLGTQAVQQAQLVQDWRPELAQQWQAEGASVGLAAEKNAAKTTSANLPRPLWLLSDAEPINISDWQLQWGPERIQSGWWDGQSMVRDYFIALDRWQRQGWIYRTCANQQSNESNEQWYLHGWYS</sequence>
<dbReference type="PANTHER" id="PTHR35369:SF2">
    <property type="entry name" value="BLR3025 PROTEIN"/>
    <property type="match status" value="1"/>
</dbReference>
<reference evidence="4" key="1">
    <citation type="journal article" date="2018" name="Front. Microbiol.">
        <title>Genome-Based Analysis Reveals the Taxonomy and Diversity of the Family Idiomarinaceae.</title>
        <authorList>
            <person name="Liu Y."/>
            <person name="Lai Q."/>
            <person name="Shao Z."/>
        </authorList>
    </citation>
    <scope>NUCLEOTIDE SEQUENCE [LARGE SCALE GENOMIC DNA]</scope>
    <source>
        <strain evidence="4">CVS-6</strain>
    </source>
</reference>
<dbReference type="Proteomes" id="UP000288259">
    <property type="component" value="Unassembled WGS sequence"/>
</dbReference>
<dbReference type="InterPro" id="IPR001126">
    <property type="entry name" value="UmuC"/>
</dbReference>
<dbReference type="OrthoDB" id="5298951at2"/>
<dbReference type="Pfam" id="PF00817">
    <property type="entry name" value="IMS"/>
    <property type="match status" value="1"/>
</dbReference>
<dbReference type="InterPro" id="IPR050356">
    <property type="entry name" value="SulA_CellDiv_inhibitor"/>
</dbReference>
<name>A0A432YDF5_9GAMM</name>